<organism evidence="4 5">
    <name type="scientific">Nocardiopsis flavescens</name>
    <dbReference type="NCBI Taxonomy" id="758803"/>
    <lineage>
        <taxon>Bacteria</taxon>
        <taxon>Bacillati</taxon>
        <taxon>Actinomycetota</taxon>
        <taxon>Actinomycetes</taxon>
        <taxon>Streptosporangiales</taxon>
        <taxon>Nocardiopsidaceae</taxon>
        <taxon>Nocardiopsis</taxon>
    </lineage>
</organism>
<evidence type="ECO:0000313" key="5">
    <source>
        <dbReference type="Proteomes" id="UP000184452"/>
    </source>
</evidence>
<reference evidence="4 5" key="1">
    <citation type="submission" date="2016-11" db="EMBL/GenBank/DDBJ databases">
        <authorList>
            <person name="Jaros S."/>
            <person name="Januszkiewicz K."/>
            <person name="Wedrychowicz H."/>
        </authorList>
    </citation>
    <scope>NUCLEOTIDE SEQUENCE [LARGE SCALE GENOMIC DNA]</scope>
    <source>
        <strain evidence="4 5">CGMCC 4.5723</strain>
    </source>
</reference>
<dbReference type="STRING" id="758803.SAMN05421803_101390"/>
<dbReference type="Gene3D" id="3.30.2040.10">
    <property type="entry name" value="PSTPO5379-like domain"/>
    <property type="match status" value="1"/>
</dbReference>
<evidence type="ECO:0000256" key="2">
    <source>
        <dbReference type="ARBA" id="ARBA00023239"/>
    </source>
</evidence>
<evidence type="ECO:0000256" key="3">
    <source>
        <dbReference type="HAMAP-Rule" id="MF_01830"/>
    </source>
</evidence>
<dbReference type="OrthoDB" id="149585at2"/>
<dbReference type="HAMAP" id="MF_01830">
    <property type="entry name" value="Hydro_lyase"/>
    <property type="match status" value="1"/>
</dbReference>
<dbReference type="NCBIfam" id="NF003969">
    <property type="entry name" value="PRK05463.1"/>
    <property type="match status" value="1"/>
</dbReference>
<dbReference type="InterPro" id="IPR016938">
    <property type="entry name" value="UPF0317"/>
</dbReference>
<name>A0A1M6BK77_9ACTN</name>
<dbReference type="InterPro" id="IPR038021">
    <property type="entry name" value="Putative_hydro-lyase"/>
</dbReference>
<comment type="similarity">
    <text evidence="1 3">Belongs to the D-glutamate cyclase family.</text>
</comment>
<dbReference type="Gene3D" id="3.40.1640.10">
    <property type="entry name" value="PSTPO5379-like"/>
    <property type="match status" value="1"/>
</dbReference>
<dbReference type="Proteomes" id="UP000184452">
    <property type="component" value="Unassembled WGS sequence"/>
</dbReference>
<dbReference type="InterPro" id="IPR009906">
    <property type="entry name" value="D-Glu_cyclase"/>
</dbReference>
<dbReference type="SUPFAM" id="SSF160920">
    <property type="entry name" value="PSTPO5379-like"/>
    <property type="match status" value="1"/>
</dbReference>
<dbReference type="RefSeq" id="WP_073374257.1">
    <property type="nucleotide sequence ID" value="NZ_FQZK01000001.1"/>
</dbReference>
<dbReference type="FunFam" id="3.30.2040.10:FF:000001">
    <property type="entry name" value="D-glutamate cyclase, mitochondrial"/>
    <property type="match status" value="1"/>
</dbReference>
<dbReference type="PANTHER" id="PTHR32022">
    <property type="entry name" value="D-GLUTAMATE CYCLASE, MITOCHONDRIAL"/>
    <property type="match status" value="1"/>
</dbReference>
<evidence type="ECO:0000313" key="4">
    <source>
        <dbReference type="EMBL" id="SHI49190.1"/>
    </source>
</evidence>
<dbReference type="AlphaFoldDB" id="A0A1M6BK77"/>
<dbReference type="GO" id="GO:0016829">
    <property type="term" value="F:lyase activity"/>
    <property type="evidence" value="ECO:0007669"/>
    <property type="project" value="UniProtKB-KW"/>
</dbReference>
<protein>
    <recommendedName>
        <fullName evidence="3">Putative hydro-lyase SAMN05421803_101390</fullName>
        <ecNumber evidence="3">4.2.1.-</ecNumber>
    </recommendedName>
</protein>
<dbReference type="PIRSF" id="PIRSF029755">
    <property type="entry name" value="UCP029755"/>
    <property type="match status" value="1"/>
</dbReference>
<accession>A0A1M6BK77</accession>
<dbReference type="Pfam" id="PF07286">
    <property type="entry name" value="D-Glu_cyclase"/>
    <property type="match status" value="1"/>
</dbReference>
<dbReference type="EC" id="4.2.1.-" evidence="3"/>
<keyword evidence="2 3" id="KW-0456">Lyase</keyword>
<proteinExistence type="inferred from homology"/>
<gene>
    <name evidence="4" type="ORF">SAMN05421803_101390</name>
</gene>
<sequence>MSTAAAPAPPGDPALLTGAGARALFRAGLDTDTVGWAAASAQANLIAVPRADAYDLLLFAQRNPQACPLLDVTDAGSPATALAAGADLRTDLPAYRIWRDGEVVEEVADATPYWRSDMVAFLIGCSLTFETALLEAGVPVRHLEEGVIDPMYVTDRPTRGAGALSGPLVVSMRPVPAHQVAEAVRITDRYPDVHGAPVHVGDPAGLGIADLGRPDFGDAVTVGGDVPVFWACGVTTQAVVAASRLELAITHVPGRMFITDVPHTAYRR</sequence>
<dbReference type="EMBL" id="FQZK01000001">
    <property type="protein sequence ID" value="SHI49190.1"/>
    <property type="molecule type" value="Genomic_DNA"/>
</dbReference>
<dbReference type="PANTHER" id="PTHR32022:SF10">
    <property type="entry name" value="D-GLUTAMATE CYCLASE, MITOCHONDRIAL"/>
    <property type="match status" value="1"/>
</dbReference>
<keyword evidence="5" id="KW-1185">Reference proteome</keyword>
<evidence type="ECO:0000256" key="1">
    <source>
        <dbReference type="ARBA" id="ARBA00007896"/>
    </source>
</evidence>